<dbReference type="SUPFAM" id="SSF117892">
    <property type="entry name" value="Band 7/SPFH domain"/>
    <property type="match status" value="1"/>
</dbReference>
<protein>
    <submittedName>
        <fullName evidence="2">SPFH domain-containing protein</fullName>
    </submittedName>
</protein>
<dbReference type="CDD" id="cd03408">
    <property type="entry name" value="SPFH_like_u1"/>
    <property type="match status" value="1"/>
</dbReference>
<proteinExistence type="predicted"/>
<dbReference type="PANTHER" id="PTHR37826">
    <property type="entry name" value="FLOTILLIN BAND_7_5 DOMAIN PROTEIN"/>
    <property type="match status" value="1"/>
</dbReference>
<dbReference type="InterPro" id="IPR033880">
    <property type="entry name" value="SPFH_YdjI"/>
</dbReference>
<organism evidence="2 3">
    <name type="scientific">Candidatus Eisenbergiella merdigallinarum</name>
    <dbReference type="NCBI Taxonomy" id="2838552"/>
    <lineage>
        <taxon>Bacteria</taxon>
        <taxon>Bacillati</taxon>
        <taxon>Bacillota</taxon>
        <taxon>Clostridia</taxon>
        <taxon>Lachnospirales</taxon>
        <taxon>Lachnospiraceae</taxon>
        <taxon>Eisenbergiella</taxon>
    </lineage>
</organism>
<name>A0A9D2SD58_9FIRM</name>
<reference evidence="2" key="1">
    <citation type="journal article" date="2021" name="PeerJ">
        <title>Extensive microbial diversity within the chicken gut microbiome revealed by metagenomics and culture.</title>
        <authorList>
            <person name="Gilroy R."/>
            <person name="Ravi A."/>
            <person name="Getino M."/>
            <person name="Pursley I."/>
            <person name="Horton D.L."/>
            <person name="Alikhan N.F."/>
            <person name="Baker D."/>
            <person name="Gharbi K."/>
            <person name="Hall N."/>
            <person name="Watson M."/>
            <person name="Adriaenssens E.M."/>
            <person name="Foster-Nyarko E."/>
            <person name="Jarju S."/>
            <person name="Secka A."/>
            <person name="Antonio M."/>
            <person name="Oren A."/>
            <person name="Chaudhuri R.R."/>
            <person name="La Ragione R."/>
            <person name="Hildebrand F."/>
            <person name="Pallen M.J."/>
        </authorList>
    </citation>
    <scope>NUCLEOTIDE SEQUENCE</scope>
    <source>
        <strain evidence="2">USAMLcec3-2134</strain>
    </source>
</reference>
<sequence length="437" mass="48044">MGLIRAAAESVKGIFADQWREYFYCRAMDADVLLTKGAKRAGRRSSNTKGSDNLISDGSVIAVNEGQCMIIVDQGRIAEVCDEAGEFIYDASSEPSVFCQDLGESVERSFEALGRRFSFGGDPGRDQRVYFINLKEIPGNKYGTANPIPWRIVDDHIGLDLEISIRCHGEYSYRIVDPVLFYTNVCGNAEREYRRQELEGQMRSELLTALQTVFAGIARQGIRYYELTGHTEEMAGRLNRELSEKWGRTRGIEIVSFGISGVKAPEEDEEMIRQLQRSAVLRDPGMAAAALTGAQAEAMRAAASNPGGSMMAFAGMNMAAQAGGMDAASLYGMDQENRRRRQERMERQTDSPGGGWDCVCGARQNTGKFCGECGRKRPEAGREEWICSCGTKNAGKFCSECGSPRPASRAQTCSRCGWEAKEGQGPVRFCPDCGAPF</sequence>
<gene>
    <name evidence="2" type="ORF">H9763_04650</name>
</gene>
<dbReference type="AlphaFoldDB" id="A0A9D2SD58"/>
<comment type="caution">
    <text evidence="2">The sequence shown here is derived from an EMBL/GenBank/DDBJ whole genome shotgun (WGS) entry which is preliminary data.</text>
</comment>
<evidence type="ECO:0000313" key="3">
    <source>
        <dbReference type="Proteomes" id="UP000886883"/>
    </source>
</evidence>
<dbReference type="Proteomes" id="UP000886883">
    <property type="component" value="Unassembled WGS sequence"/>
</dbReference>
<feature type="domain" description="SPFH" evidence="1">
    <location>
        <begin position="52"/>
        <end position="275"/>
    </location>
</feature>
<dbReference type="PANTHER" id="PTHR37826:SF2">
    <property type="entry name" value="ZINC-RIBBON DOMAIN-CONTAINING PROTEIN"/>
    <property type="match status" value="1"/>
</dbReference>
<dbReference type="Gene3D" id="3.30.479.30">
    <property type="entry name" value="Band 7 domain"/>
    <property type="match status" value="1"/>
</dbReference>
<dbReference type="Pfam" id="PF13421">
    <property type="entry name" value="Band_7_1"/>
    <property type="match status" value="1"/>
</dbReference>
<evidence type="ECO:0000313" key="2">
    <source>
        <dbReference type="EMBL" id="HJB90741.1"/>
    </source>
</evidence>
<dbReference type="EMBL" id="DWXE01000015">
    <property type="protein sequence ID" value="HJB90741.1"/>
    <property type="molecule type" value="Genomic_DNA"/>
</dbReference>
<evidence type="ECO:0000259" key="1">
    <source>
        <dbReference type="Pfam" id="PF13421"/>
    </source>
</evidence>
<reference evidence="2" key="2">
    <citation type="submission" date="2021-04" db="EMBL/GenBank/DDBJ databases">
        <authorList>
            <person name="Gilroy R."/>
        </authorList>
    </citation>
    <scope>NUCLEOTIDE SEQUENCE</scope>
    <source>
        <strain evidence="2">USAMLcec3-2134</strain>
    </source>
</reference>
<accession>A0A9D2SD58</accession>
<dbReference type="InterPro" id="IPR036013">
    <property type="entry name" value="Band_7/SPFH_dom_sf"/>
</dbReference>